<dbReference type="OMA" id="KTCLGSC"/>
<evidence type="ECO:0000256" key="2">
    <source>
        <dbReference type="SAM" id="SignalP"/>
    </source>
</evidence>
<proteinExistence type="predicted"/>
<feature type="chain" id="PRO_5018213404" description="SLX4 interacting protein" evidence="2">
    <location>
        <begin position="21"/>
        <end position="347"/>
    </location>
</feature>
<keyword evidence="4" id="KW-1185">Reference proteome</keyword>
<dbReference type="Pfam" id="PF15744">
    <property type="entry name" value="UPF0492"/>
    <property type="match status" value="2"/>
</dbReference>
<dbReference type="Ensembl" id="ENSACLT00000037406.1">
    <property type="protein sequence ID" value="ENSACLP00000036539.1"/>
    <property type="gene ID" value="ENSACLG00000024756.1"/>
</dbReference>
<organism evidence="3 4">
    <name type="scientific">Astatotilapia calliptera</name>
    <name type="common">Eastern happy</name>
    <name type="synonym">Chromis callipterus</name>
    <dbReference type="NCBI Taxonomy" id="8154"/>
    <lineage>
        <taxon>Eukaryota</taxon>
        <taxon>Metazoa</taxon>
        <taxon>Chordata</taxon>
        <taxon>Craniata</taxon>
        <taxon>Vertebrata</taxon>
        <taxon>Euteleostomi</taxon>
        <taxon>Actinopterygii</taxon>
        <taxon>Neopterygii</taxon>
        <taxon>Teleostei</taxon>
        <taxon>Neoteleostei</taxon>
        <taxon>Acanthomorphata</taxon>
        <taxon>Ovalentaria</taxon>
        <taxon>Cichlomorphae</taxon>
        <taxon>Cichliformes</taxon>
        <taxon>Cichlidae</taxon>
        <taxon>African cichlids</taxon>
        <taxon>Pseudocrenilabrinae</taxon>
        <taxon>Haplochromini</taxon>
        <taxon>Astatotilapia</taxon>
    </lineage>
</organism>
<dbReference type="Proteomes" id="UP000265100">
    <property type="component" value="Chromosome 13"/>
</dbReference>
<feature type="compositionally biased region" description="Low complexity" evidence="1">
    <location>
        <begin position="311"/>
        <end position="328"/>
    </location>
</feature>
<dbReference type="Bgee" id="ENSACLG00000024756">
    <property type="expression patterns" value="Expressed in ovary and 1 other cell type or tissue"/>
</dbReference>
<reference evidence="3" key="3">
    <citation type="submission" date="2025-09" db="UniProtKB">
        <authorList>
            <consortium name="Ensembl"/>
        </authorList>
    </citation>
    <scope>IDENTIFICATION</scope>
</reference>
<dbReference type="AlphaFoldDB" id="A0A3P8R4Z7"/>
<sequence>MPLSNLWLSFLFVLQCGNYAVLVDLHVLSLGGQEDTSWFTTSHIEVQTRGDGPGSVLFLCLLSDLRVFPERYVVCVSRPEDASAHHRNPSLPLCEQSRSEYFSSVGETQEPLNSPTKTKKTNFPTPPVREDTQVSVYILYTHFFFFLRAKQASVQQDLCGSTMAEQQIDQRVCAENQKPELQVVKSESGSVSLSRSEQKVLSEANHKVPCSSALTVAGALIGTTQKQERHAENDLPDCINLNGTSAGFCQNEISQETSTKSQASPVSECKKTTLEVELLTPGKQAQRLSLTSNNTAQTNQNRLAASLRSLSVKPASSGSSIGSRSTLGEEWSENVPRTSRLRRLKRS</sequence>
<feature type="region of interest" description="Disordered" evidence="1">
    <location>
        <begin position="310"/>
        <end position="347"/>
    </location>
</feature>
<evidence type="ECO:0000256" key="1">
    <source>
        <dbReference type="SAM" id="MobiDB-lite"/>
    </source>
</evidence>
<evidence type="ECO:0000313" key="3">
    <source>
        <dbReference type="Ensembl" id="ENSACLP00000036539.1"/>
    </source>
</evidence>
<keyword evidence="2" id="KW-0732">Signal</keyword>
<reference evidence="3" key="1">
    <citation type="submission" date="2018-05" db="EMBL/GenBank/DDBJ databases">
        <authorList>
            <person name="Datahose"/>
        </authorList>
    </citation>
    <scope>NUCLEOTIDE SEQUENCE</scope>
</reference>
<protein>
    <recommendedName>
        <fullName evidence="5">SLX4 interacting protein</fullName>
    </recommendedName>
</protein>
<dbReference type="PANTHER" id="PTHR28557:SF1">
    <property type="entry name" value="PROTEIN SLX4IP"/>
    <property type="match status" value="1"/>
</dbReference>
<evidence type="ECO:0008006" key="5">
    <source>
        <dbReference type="Google" id="ProtNLM"/>
    </source>
</evidence>
<dbReference type="InterPro" id="IPR031479">
    <property type="entry name" value="SLX4IP"/>
</dbReference>
<evidence type="ECO:0000313" key="4">
    <source>
        <dbReference type="Proteomes" id="UP000265100"/>
    </source>
</evidence>
<name>A0A3P8R4Z7_ASTCA</name>
<reference evidence="3" key="2">
    <citation type="submission" date="2025-08" db="UniProtKB">
        <authorList>
            <consortium name="Ensembl"/>
        </authorList>
    </citation>
    <scope>IDENTIFICATION</scope>
</reference>
<dbReference type="PANTHER" id="PTHR28557">
    <property type="entry name" value="PROTEIN SLX4IP"/>
    <property type="match status" value="1"/>
</dbReference>
<dbReference type="GeneTree" id="ENSGT00940000173161"/>
<dbReference type="STRING" id="8154.ENSACLP00000036539"/>
<accession>A0A3P8R4Z7</accession>
<feature type="region of interest" description="Disordered" evidence="1">
    <location>
        <begin position="107"/>
        <end position="126"/>
    </location>
</feature>
<feature type="signal peptide" evidence="2">
    <location>
        <begin position="1"/>
        <end position="20"/>
    </location>
</feature>